<dbReference type="AlphaFoldDB" id="A0A151WQL9"/>
<dbReference type="PANTHER" id="PTHR33053">
    <property type="entry name" value="PROTEIN, PUTATIVE-RELATED"/>
    <property type="match status" value="1"/>
</dbReference>
<protein>
    <submittedName>
        <fullName evidence="1">Uncharacterized protein</fullName>
    </submittedName>
</protein>
<proteinExistence type="predicted"/>
<reference evidence="1 2" key="1">
    <citation type="submission" date="2015-09" db="EMBL/GenBank/DDBJ databases">
        <title>Trachymyrmex zeteki WGS genome.</title>
        <authorList>
            <person name="Nygaard S."/>
            <person name="Hu H."/>
            <person name="Boomsma J."/>
            <person name="Zhang G."/>
        </authorList>
    </citation>
    <scope>NUCLEOTIDE SEQUENCE [LARGE SCALE GENOMIC DNA]</scope>
    <source>
        <strain evidence="1">Tzet28-1</strain>
        <tissue evidence="1">Whole body</tissue>
    </source>
</reference>
<dbReference type="Proteomes" id="UP000075809">
    <property type="component" value="Unassembled WGS sequence"/>
</dbReference>
<evidence type="ECO:0000313" key="2">
    <source>
        <dbReference type="Proteomes" id="UP000075809"/>
    </source>
</evidence>
<name>A0A151WQL9_9HYME</name>
<dbReference type="EMBL" id="KQ982846">
    <property type="protein sequence ID" value="KYQ49985.1"/>
    <property type="molecule type" value="Genomic_DNA"/>
</dbReference>
<sequence length="230" mass="27147">MHNLLLGGTKRLLCHKPYGWIHGKPPRKLRFRDINNISENLLRLKRYIPREFSRKTRSILECKRYKATEFRLFLLYTDPIILKEMLPSKIYNHFITLSLASSIMISQYYSKSENYVSYAQNLMKHFVCQSIKIYFKKKIRKAAQPLQQIIRRVIEEGNNTECTNIISNDSVKLRKEHFNGPLINDCTSQYMQAQTNHYCLDISKLSDRVIELKNNLIIEVKNIVSCKNSI</sequence>
<accession>A0A151WQL9</accession>
<organism evidence="1 2">
    <name type="scientific">Mycetomoellerius zeteki</name>
    <dbReference type="NCBI Taxonomy" id="64791"/>
    <lineage>
        <taxon>Eukaryota</taxon>
        <taxon>Metazoa</taxon>
        <taxon>Ecdysozoa</taxon>
        <taxon>Arthropoda</taxon>
        <taxon>Hexapoda</taxon>
        <taxon>Insecta</taxon>
        <taxon>Pterygota</taxon>
        <taxon>Neoptera</taxon>
        <taxon>Endopterygota</taxon>
        <taxon>Hymenoptera</taxon>
        <taxon>Apocrita</taxon>
        <taxon>Aculeata</taxon>
        <taxon>Formicoidea</taxon>
        <taxon>Formicidae</taxon>
        <taxon>Myrmicinae</taxon>
        <taxon>Mycetomoellerius</taxon>
    </lineage>
</organism>
<gene>
    <name evidence="1" type="ORF">ALC60_10941</name>
</gene>
<dbReference type="STRING" id="64791.A0A151WQL9"/>
<keyword evidence="2" id="KW-1185">Reference proteome</keyword>
<evidence type="ECO:0000313" key="1">
    <source>
        <dbReference type="EMBL" id="KYQ49985.1"/>
    </source>
</evidence>